<dbReference type="InterPro" id="IPR048951">
    <property type="entry name" value="Ppx_C"/>
</dbReference>
<dbReference type="AlphaFoldDB" id="A0A3B0SP21"/>
<reference evidence="3" key="1">
    <citation type="submission" date="2018-06" db="EMBL/GenBank/DDBJ databases">
        <authorList>
            <person name="Zhirakovskaya E."/>
        </authorList>
    </citation>
    <scope>NUCLEOTIDE SEQUENCE</scope>
</reference>
<dbReference type="Pfam" id="PF21697">
    <property type="entry name" value="Ppx_C"/>
    <property type="match status" value="1"/>
</dbReference>
<feature type="domain" description="Ppx/GppA phosphatase N-terminal" evidence="1">
    <location>
        <begin position="17"/>
        <end position="297"/>
    </location>
</feature>
<dbReference type="Gene3D" id="1.10.3210.10">
    <property type="entry name" value="Hypothetical protein af1432"/>
    <property type="match status" value="1"/>
</dbReference>
<dbReference type="Gene3D" id="3.30.420.40">
    <property type="match status" value="1"/>
</dbReference>
<gene>
    <name evidence="3" type="ORF">MNBD_ALPHA01-1130</name>
</gene>
<dbReference type="Gene3D" id="3.30.420.150">
    <property type="entry name" value="Exopolyphosphatase. Domain 2"/>
    <property type="match status" value="1"/>
</dbReference>
<evidence type="ECO:0000313" key="3">
    <source>
        <dbReference type="EMBL" id="VAW06200.1"/>
    </source>
</evidence>
<accession>A0A3B0SP21</accession>
<dbReference type="Pfam" id="PF02541">
    <property type="entry name" value="Ppx-GppA"/>
    <property type="match status" value="1"/>
</dbReference>
<dbReference type="InterPro" id="IPR003695">
    <property type="entry name" value="Ppx_GppA_N"/>
</dbReference>
<protein>
    <submittedName>
        <fullName evidence="3">Exopolyphosphatase</fullName>
        <ecNumber evidence="3">3.6.1.11</ecNumber>
    </submittedName>
</protein>
<dbReference type="SUPFAM" id="SSF109604">
    <property type="entry name" value="HD-domain/PDEase-like"/>
    <property type="match status" value="1"/>
</dbReference>
<dbReference type="InterPro" id="IPR050273">
    <property type="entry name" value="GppA/Ppx_hydrolase"/>
</dbReference>
<dbReference type="GO" id="GO:0004309">
    <property type="term" value="F:exopolyphosphatase activity"/>
    <property type="evidence" value="ECO:0007669"/>
    <property type="project" value="UniProtKB-EC"/>
</dbReference>
<feature type="domain" description="Exopolyphosphatase C-terminal" evidence="2">
    <location>
        <begin position="306"/>
        <end position="436"/>
    </location>
</feature>
<dbReference type="SUPFAM" id="SSF53067">
    <property type="entry name" value="Actin-like ATPase domain"/>
    <property type="match status" value="2"/>
</dbReference>
<dbReference type="PANTHER" id="PTHR30005">
    <property type="entry name" value="EXOPOLYPHOSPHATASE"/>
    <property type="match status" value="1"/>
</dbReference>
<dbReference type="InterPro" id="IPR043129">
    <property type="entry name" value="ATPase_NBD"/>
</dbReference>
<sequence length="491" mass="55087">MNKFAVIDIGSNSVRLVVYQSLKRAPYVIFNERILCGLGRGLSETGYMQQDAMDAAVENLKRFHLMLDKMTVANYRVVATSAVREAANGPSFITRIKSECQLDVNIISGKEEARLSGLGILCALPRARGIVGDLGGGSMELARISSEGDVAERASFAIGPLKYQSLDGQTISSPKEDIDKALKSLDWRADHHQENFYAVGGSWRALAKIHIMENNYVLNNVHHYIISREECLELTTRLSKMTYAELNRYRTHISSRRLKVLALSAYILKRLVKKLKSKRVIFSGYGLREGLLFEAMTAEVRKQDPLIEACHDIARNTGRFSEHGRNIQKWIDPLFPNDEFEPNRLRLAASILSDVGWRGHPEYRAEKVLYEILHGRLLGVTHRGAAFIGLTLYICYGGKTGEKETAKVESLLKPTDIIYANQVGLALRLAQRISGGTVKGLQSASLRIGDDKLWLDIHSKDKALVNEVVRKRLGKLAREFSLKEDVRVIQH</sequence>
<proteinExistence type="predicted"/>
<dbReference type="EC" id="3.6.1.11" evidence="3"/>
<keyword evidence="3" id="KW-0378">Hydrolase</keyword>
<dbReference type="PANTHER" id="PTHR30005:SF0">
    <property type="entry name" value="RETROGRADE REGULATION PROTEIN 2"/>
    <property type="match status" value="1"/>
</dbReference>
<evidence type="ECO:0000259" key="1">
    <source>
        <dbReference type="Pfam" id="PF02541"/>
    </source>
</evidence>
<dbReference type="EMBL" id="UOEJ01000232">
    <property type="protein sequence ID" value="VAW06200.1"/>
    <property type="molecule type" value="Genomic_DNA"/>
</dbReference>
<name>A0A3B0SP21_9ZZZZ</name>
<evidence type="ECO:0000259" key="2">
    <source>
        <dbReference type="Pfam" id="PF21697"/>
    </source>
</evidence>
<organism evidence="3">
    <name type="scientific">hydrothermal vent metagenome</name>
    <dbReference type="NCBI Taxonomy" id="652676"/>
    <lineage>
        <taxon>unclassified sequences</taxon>
        <taxon>metagenomes</taxon>
        <taxon>ecological metagenomes</taxon>
    </lineage>
</organism>
<dbReference type="CDD" id="cd24052">
    <property type="entry name" value="ASKHA_NBD_HpPPX-GppA-like"/>
    <property type="match status" value="1"/>
</dbReference>